<evidence type="ECO:0000259" key="8">
    <source>
        <dbReference type="PROSITE" id="PS51831"/>
    </source>
</evidence>
<dbReference type="SUPFAM" id="SSF109604">
    <property type="entry name" value="HD-domain/PDEase-like"/>
    <property type="match status" value="1"/>
</dbReference>
<dbReference type="CDD" id="cd22431">
    <property type="entry name" value="KH-I_RNaseY"/>
    <property type="match status" value="1"/>
</dbReference>
<dbReference type="EC" id="3.1.-.-" evidence="5 6"/>
<keyword evidence="7" id="KW-0175">Coiled coil</keyword>
<name>A0A955KXZ3_9BACT</name>
<dbReference type="Gene3D" id="1.10.3210.10">
    <property type="entry name" value="Hypothetical protein af1432"/>
    <property type="match status" value="1"/>
</dbReference>
<dbReference type="GO" id="GO:0006402">
    <property type="term" value="P:mRNA catabolic process"/>
    <property type="evidence" value="ECO:0007669"/>
    <property type="project" value="UniProtKB-UniRule"/>
</dbReference>
<evidence type="ECO:0000313" key="9">
    <source>
        <dbReference type="EMBL" id="MCA9376700.1"/>
    </source>
</evidence>
<accession>A0A955KXZ3</accession>
<organism evidence="9 10">
    <name type="scientific">Candidatus Dojkabacteria bacterium</name>
    <dbReference type="NCBI Taxonomy" id="2099670"/>
    <lineage>
        <taxon>Bacteria</taxon>
        <taxon>Candidatus Dojkabacteria</taxon>
    </lineage>
</organism>
<dbReference type="SUPFAM" id="SSF54791">
    <property type="entry name" value="Eukaryotic type KH-domain (KH-domain type I)"/>
    <property type="match status" value="1"/>
</dbReference>
<keyword evidence="3 5" id="KW-0378">Hydrolase</keyword>
<gene>
    <name evidence="5 9" type="primary">rny</name>
    <name evidence="9" type="ORF">KC685_02145</name>
</gene>
<feature type="coiled-coil region" evidence="7">
    <location>
        <begin position="47"/>
        <end position="168"/>
    </location>
</feature>
<evidence type="ECO:0000256" key="2">
    <source>
        <dbReference type="ARBA" id="ARBA00022759"/>
    </source>
</evidence>
<comment type="similarity">
    <text evidence="5">Belongs to the RNase Y family.</text>
</comment>
<dbReference type="GO" id="GO:0016787">
    <property type="term" value="F:hydrolase activity"/>
    <property type="evidence" value="ECO:0007669"/>
    <property type="project" value="UniProtKB-KW"/>
</dbReference>
<sequence length="510" mass="57520">MEPVTLLVTVLISLSVGAVGAYNYGMKKGRPTKAEDYTEEEVRTIVQKRASEKMEQAEREALEIRERAEERAKTVRKELVEQENLLMEREKTLNQRSKMIEQEATTLEEEKIKYKRMKQIVEDERSKLKKELEKISGLTREEAKQKLLKEVEEDIKNYEASLIRAAEKRSEEVAEERSKQILIESMQRIVTDYVGETTTSTIKLEDEKVKGRVIGKDGRNIRAFEKITGVDVIVDESPNAIGLSSFDPLRREIAKVAMDKLIKDGRIHPGTIEEEVRKAKNEIATEIKKNGQILADEAGWPGMDLGLLKLIGKMKYRTSYGQSLMKHTIEVVRLGAALASELNADVDLVKKACLLHDVGKVLTHKVEGAHHHISGQIARKYGLPDKLVNAIEAHHLDIEPQSIEAMVVYLADAISGARPGARKDSYEQYIKRVEGIENVAKDLAKDKIDDVYAIHAGREVRVIVKPKSYDDAEAAVLAKDIAAKIQETQTYPGTVQVTVIREYRVQETAM</sequence>
<evidence type="ECO:0000256" key="7">
    <source>
        <dbReference type="SAM" id="Coils"/>
    </source>
</evidence>
<evidence type="ECO:0000256" key="1">
    <source>
        <dbReference type="ARBA" id="ARBA00022722"/>
    </source>
</evidence>
<dbReference type="NCBIfam" id="TIGR03319">
    <property type="entry name" value="RNase_Y"/>
    <property type="match status" value="1"/>
</dbReference>
<dbReference type="Pfam" id="PF12072">
    <property type="entry name" value="RNase_Y_N"/>
    <property type="match status" value="1"/>
</dbReference>
<dbReference type="GO" id="GO:0005886">
    <property type="term" value="C:plasma membrane"/>
    <property type="evidence" value="ECO:0007669"/>
    <property type="project" value="UniProtKB-UniRule"/>
</dbReference>
<dbReference type="SMART" id="SM00471">
    <property type="entry name" value="HDc"/>
    <property type="match status" value="1"/>
</dbReference>
<keyword evidence="4 5" id="KW-0694">RNA-binding</keyword>
<reference evidence="9" key="2">
    <citation type="journal article" date="2021" name="Microbiome">
        <title>Successional dynamics and alternative stable states in a saline activated sludge microbial community over 9 years.</title>
        <authorList>
            <person name="Wang Y."/>
            <person name="Ye J."/>
            <person name="Ju F."/>
            <person name="Liu L."/>
            <person name="Boyd J.A."/>
            <person name="Deng Y."/>
            <person name="Parks D.H."/>
            <person name="Jiang X."/>
            <person name="Yin X."/>
            <person name="Woodcroft B.J."/>
            <person name="Tyson G.W."/>
            <person name="Hugenholtz P."/>
            <person name="Polz M.F."/>
            <person name="Zhang T."/>
        </authorList>
    </citation>
    <scope>NUCLEOTIDE SEQUENCE</scope>
    <source>
        <strain evidence="9">HKST-UBA17</strain>
    </source>
</reference>
<dbReference type="InterPro" id="IPR004087">
    <property type="entry name" value="KH_dom"/>
</dbReference>
<dbReference type="CDD" id="cd00077">
    <property type="entry name" value="HDc"/>
    <property type="match status" value="1"/>
</dbReference>
<dbReference type="PANTHER" id="PTHR12826:SF15">
    <property type="entry name" value="RIBONUCLEASE Y"/>
    <property type="match status" value="1"/>
</dbReference>
<protein>
    <recommendedName>
        <fullName evidence="5 6">Ribonuclease Y</fullName>
        <shortName evidence="5">RNase Y</shortName>
        <ecNumber evidence="5 6">3.1.-.-</ecNumber>
    </recommendedName>
</protein>
<reference evidence="9" key="1">
    <citation type="submission" date="2020-04" db="EMBL/GenBank/DDBJ databases">
        <authorList>
            <person name="Zhang T."/>
        </authorList>
    </citation>
    <scope>NUCLEOTIDE SEQUENCE</scope>
    <source>
        <strain evidence="9">HKST-UBA17</strain>
    </source>
</reference>
<dbReference type="NCBIfam" id="TIGR00277">
    <property type="entry name" value="HDIG"/>
    <property type="match status" value="1"/>
</dbReference>
<dbReference type="InterPro" id="IPR006674">
    <property type="entry name" value="HD_domain"/>
</dbReference>
<dbReference type="Proteomes" id="UP000741282">
    <property type="component" value="Unassembled WGS sequence"/>
</dbReference>
<dbReference type="Pfam" id="PF01966">
    <property type="entry name" value="HD"/>
    <property type="match status" value="1"/>
</dbReference>
<dbReference type="SMART" id="SM00322">
    <property type="entry name" value="KH"/>
    <property type="match status" value="1"/>
</dbReference>
<dbReference type="InterPro" id="IPR036612">
    <property type="entry name" value="KH_dom_type_1_sf"/>
</dbReference>
<comment type="function">
    <text evidence="5">Endoribonuclease that initiates mRNA decay.</text>
</comment>
<comment type="caution">
    <text evidence="9">The sequence shown here is derived from an EMBL/GenBank/DDBJ whole genome shotgun (WGS) entry which is preliminary data.</text>
</comment>
<dbReference type="PROSITE" id="PS50084">
    <property type="entry name" value="KH_TYPE_1"/>
    <property type="match status" value="1"/>
</dbReference>
<dbReference type="InterPro" id="IPR022711">
    <property type="entry name" value="RNase_Y_N"/>
</dbReference>
<dbReference type="Pfam" id="PF00013">
    <property type="entry name" value="KH_1"/>
    <property type="match status" value="1"/>
</dbReference>
<proteinExistence type="inferred from homology"/>
<dbReference type="EMBL" id="JAGQLN010000006">
    <property type="protein sequence ID" value="MCA9376700.1"/>
    <property type="molecule type" value="Genomic_DNA"/>
</dbReference>
<evidence type="ECO:0000256" key="5">
    <source>
        <dbReference type="HAMAP-Rule" id="MF_00335"/>
    </source>
</evidence>
<dbReference type="InterPro" id="IPR006675">
    <property type="entry name" value="HDIG_dom"/>
</dbReference>
<keyword evidence="2 5" id="KW-0255">Endonuclease</keyword>
<dbReference type="GO" id="GO:0004521">
    <property type="term" value="F:RNA endonuclease activity"/>
    <property type="evidence" value="ECO:0007669"/>
    <property type="project" value="UniProtKB-UniRule"/>
</dbReference>
<evidence type="ECO:0000313" key="10">
    <source>
        <dbReference type="Proteomes" id="UP000741282"/>
    </source>
</evidence>
<evidence type="ECO:0000256" key="6">
    <source>
        <dbReference type="NCBIfam" id="TIGR03319"/>
    </source>
</evidence>
<keyword evidence="1 5" id="KW-0540">Nuclease</keyword>
<dbReference type="HAMAP" id="MF_00335">
    <property type="entry name" value="RNase_Y"/>
    <property type="match status" value="1"/>
</dbReference>
<dbReference type="AlphaFoldDB" id="A0A955KXZ3"/>
<dbReference type="InterPro" id="IPR017705">
    <property type="entry name" value="Ribonuclease_Y"/>
</dbReference>
<dbReference type="PANTHER" id="PTHR12826">
    <property type="entry name" value="RIBONUCLEASE Y"/>
    <property type="match status" value="1"/>
</dbReference>
<evidence type="ECO:0000256" key="3">
    <source>
        <dbReference type="ARBA" id="ARBA00022801"/>
    </source>
</evidence>
<dbReference type="InterPro" id="IPR004088">
    <property type="entry name" value="KH_dom_type_1"/>
</dbReference>
<dbReference type="Gene3D" id="3.30.1370.10">
    <property type="entry name" value="K Homology domain, type 1"/>
    <property type="match status" value="1"/>
</dbReference>
<dbReference type="GO" id="GO:0003723">
    <property type="term" value="F:RNA binding"/>
    <property type="evidence" value="ECO:0007669"/>
    <property type="project" value="UniProtKB-UniRule"/>
</dbReference>
<dbReference type="InterPro" id="IPR003607">
    <property type="entry name" value="HD/PDEase_dom"/>
</dbReference>
<evidence type="ECO:0000256" key="4">
    <source>
        <dbReference type="ARBA" id="ARBA00022884"/>
    </source>
</evidence>
<feature type="domain" description="HD" evidence="8">
    <location>
        <begin position="324"/>
        <end position="417"/>
    </location>
</feature>
<dbReference type="PROSITE" id="PS51831">
    <property type="entry name" value="HD"/>
    <property type="match status" value="1"/>
</dbReference>